<dbReference type="InterPro" id="IPR036890">
    <property type="entry name" value="HATPase_C_sf"/>
</dbReference>
<dbReference type="Pfam" id="PF00512">
    <property type="entry name" value="HisKA"/>
    <property type="match status" value="1"/>
</dbReference>
<feature type="transmembrane region" description="Helical" evidence="11">
    <location>
        <begin position="298"/>
        <end position="324"/>
    </location>
</feature>
<evidence type="ECO:0000256" key="2">
    <source>
        <dbReference type="ARBA" id="ARBA00004651"/>
    </source>
</evidence>
<evidence type="ECO:0000256" key="4">
    <source>
        <dbReference type="ARBA" id="ARBA00022475"/>
    </source>
</evidence>
<evidence type="ECO:0000313" key="14">
    <source>
        <dbReference type="Proteomes" id="UP000309488"/>
    </source>
</evidence>
<evidence type="ECO:0000259" key="12">
    <source>
        <dbReference type="PROSITE" id="PS50109"/>
    </source>
</evidence>
<evidence type="ECO:0000256" key="5">
    <source>
        <dbReference type="ARBA" id="ARBA00022553"/>
    </source>
</evidence>
<dbReference type="AlphaFoldDB" id="A0A4U1CWD1"/>
<sequence>MKTKLKYLILLMVLATLGIAIFQVSWLKKSYQISKEKIILDVDQKLNAAIITHKKLVADTVREILKKVIKSEENIDYRFESHTDSTGKVYSSIWYRNNKLPKDNSYSAHFSLHSDLNSVKQNPYRFFFNKLNTMDDLDRLMGLCSGFLLDYRINYPKNSEGDKMQKKIMRYQDGLQSDTATLNQLLKKEFKESGLIVSSNIRYYKTIDEIYKKKFTVNKKQNNLNKSADVIEVPIRNEKATPDSKIDSLYAYVKQLNTTKDSVFVAKPTLSWNLDTFNNLPTILLAVKIPTSFVLSQMLYSIISSAILFLLIGFCLTYMFYLILKQKKLAEMKDDFISNVSHELKTPVATTLSAIQGMQNFGVLEDKKKTNQYLETAANEMKRLSIMIDTILNSVIYEQNDFELNVIKFNLKEMLTEMIAVQQMHSKKEVIIGLNYVAPDEIFADQTLLYQVVLNLVDNAIKYSKAKAEIIISCKQTTIGISIQISDNGIGIPETYQQHIFDKFFRVPTPNDHRIKGYGLGLNYVKNILELHNGTVSLIRSDETGSTFEISLPQ</sequence>
<keyword evidence="8 13" id="KW-0418">Kinase</keyword>
<keyword evidence="4" id="KW-1003">Cell membrane</keyword>
<keyword evidence="9 11" id="KW-1133">Transmembrane helix</keyword>
<dbReference type="FunFam" id="3.30.565.10:FF:000006">
    <property type="entry name" value="Sensor histidine kinase WalK"/>
    <property type="match status" value="1"/>
</dbReference>
<reference evidence="13 14" key="1">
    <citation type="submission" date="2019-04" db="EMBL/GenBank/DDBJ databases">
        <title>Pedobacter sp. RP-3-22 sp. nov., isolated from Arctic soil.</title>
        <authorList>
            <person name="Dahal R.H."/>
            <person name="Kim D.-U."/>
        </authorList>
    </citation>
    <scope>NUCLEOTIDE SEQUENCE [LARGE SCALE GENOMIC DNA]</scope>
    <source>
        <strain evidence="13 14">RP-3-22</strain>
    </source>
</reference>
<dbReference type="EC" id="2.7.13.3" evidence="3"/>
<feature type="domain" description="Histidine kinase" evidence="12">
    <location>
        <begin position="339"/>
        <end position="554"/>
    </location>
</feature>
<organism evidence="13 14">
    <name type="scientific">Pedobacter polaris</name>
    <dbReference type="NCBI Taxonomy" id="2571273"/>
    <lineage>
        <taxon>Bacteria</taxon>
        <taxon>Pseudomonadati</taxon>
        <taxon>Bacteroidota</taxon>
        <taxon>Sphingobacteriia</taxon>
        <taxon>Sphingobacteriales</taxon>
        <taxon>Sphingobacteriaceae</taxon>
        <taxon>Pedobacter</taxon>
    </lineage>
</organism>
<dbReference type="SMART" id="SM00388">
    <property type="entry name" value="HisKA"/>
    <property type="match status" value="1"/>
</dbReference>
<dbReference type="GO" id="GO:0016036">
    <property type="term" value="P:cellular response to phosphate starvation"/>
    <property type="evidence" value="ECO:0007669"/>
    <property type="project" value="TreeGrafter"/>
</dbReference>
<dbReference type="InterPro" id="IPR003661">
    <property type="entry name" value="HisK_dim/P_dom"/>
</dbReference>
<keyword evidence="14" id="KW-1185">Reference proteome</keyword>
<proteinExistence type="predicted"/>
<gene>
    <name evidence="13" type="ORF">FA048_02865</name>
</gene>
<dbReference type="SMART" id="SM00387">
    <property type="entry name" value="HATPase_c"/>
    <property type="match status" value="1"/>
</dbReference>
<evidence type="ECO:0000256" key="1">
    <source>
        <dbReference type="ARBA" id="ARBA00000085"/>
    </source>
</evidence>
<dbReference type="InterPro" id="IPR003594">
    <property type="entry name" value="HATPase_dom"/>
</dbReference>
<dbReference type="InterPro" id="IPR036097">
    <property type="entry name" value="HisK_dim/P_sf"/>
</dbReference>
<dbReference type="PANTHER" id="PTHR45453:SF2">
    <property type="entry name" value="HISTIDINE KINASE"/>
    <property type="match status" value="1"/>
</dbReference>
<evidence type="ECO:0000256" key="3">
    <source>
        <dbReference type="ARBA" id="ARBA00012438"/>
    </source>
</evidence>
<evidence type="ECO:0000256" key="7">
    <source>
        <dbReference type="ARBA" id="ARBA00022692"/>
    </source>
</evidence>
<dbReference type="PROSITE" id="PS50109">
    <property type="entry name" value="HIS_KIN"/>
    <property type="match status" value="1"/>
</dbReference>
<accession>A0A4U1CWD1</accession>
<dbReference type="Proteomes" id="UP000309488">
    <property type="component" value="Unassembled WGS sequence"/>
</dbReference>
<keyword evidence="7 11" id="KW-0812">Transmembrane</keyword>
<feature type="transmembrane region" description="Helical" evidence="11">
    <location>
        <begin position="7"/>
        <end position="27"/>
    </location>
</feature>
<evidence type="ECO:0000256" key="6">
    <source>
        <dbReference type="ARBA" id="ARBA00022679"/>
    </source>
</evidence>
<keyword evidence="10 11" id="KW-0472">Membrane</keyword>
<dbReference type="Pfam" id="PF02518">
    <property type="entry name" value="HATPase_c"/>
    <property type="match status" value="1"/>
</dbReference>
<name>A0A4U1CWD1_9SPHI</name>
<dbReference type="Gene3D" id="1.10.287.130">
    <property type="match status" value="1"/>
</dbReference>
<comment type="catalytic activity">
    <reaction evidence="1">
        <text>ATP + protein L-histidine = ADP + protein N-phospho-L-histidine.</text>
        <dbReference type="EC" id="2.7.13.3"/>
    </reaction>
</comment>
<dbReference type="RefSeq" id="WP_136838699.1">
    <property type="nucleotide sequence ID" value="NZ_SWBR01000001.1"/>
</dbReference>
<dbReference type="InterPro" id="IPR004358">
    <property type="entry name" value="Sig_transdc_His_kin-like_C"/>
</dbReference>
<dbReference type="EMBL" id="SWBR01000001">
    <property type="protein sequence ID" value="TKC12575.1"/>
    <property type="molecule type" value="Genomic_DNA"/>
</dbReference>
<dbReference type="CDD" id="cd00075">
    <property type="entry name" value="HATPase"/>
    <property type="match status" value="1"/>
</dbReference>
<evidence type="ECO:0000256" key="10">
    <source>
        <dbReference type="ARBA" id="ARBA00023136"/>
    </source>
</evidence>
<evidence type="ECO:0000256" key="8">
    <source>
        <dbReference type="ARBA" id="ARBA00022777"/>
    </source>
</evidence>
<evidence type="ECO:0000256" key="11">
    <source>
        <dbReference type="SAM" id="Phobius"/>
    </source>
</evidence>
<protein>
    <recommendedName>
        <fullName evidence="3">histidine kinase</fullName>
        <ecNumber evidence="3">2.7.13.3</ecNumber>
    </recommendedName>
</protein>
<dbReference type="SUPFAM" id="SSF55874">
    <property type="entry name" value="ATPase domain of HSP90 chaperone/DNA topoisomerase II/histidine kinase"/>
    <property type="match status" value="1"/>
</dbReference>
<dbReference type="GO" id="GO:0004721">
    <property type="term" value="F:phosphoprotein phosphatase activity"/>
    <property type="evidence" value="ECO:0007669"/>
    <property type="project" value="TreeGrafter"/>
</dbReference>
<evidence type="ECO:0000256" key="9">
    <source>
        <dbReference type="ARBA" id="ARBA00022989"/>
    </source>
</evidence>
<comment type="caution">
    <text evidence="13">The sequence shown here is derived from an EMBL/GenBank/DDBJ whole genome shotgun (WGS) entry which is preliminary data.</text>
</comment>
<keyword evidence="6" id="KW-0808">Transferase</keyword>
<dbReference type="Gene3D" id="3.30.565.10">
    <property type="entry name" value="Histidine kinase-like ATPase, C-terminal domain"/>
    <property type="match status" value="1"/>
</dbReference>
<dbReference type="GO" id="GO:0005886">
    <property type="term" value="C:plasma membrane"/>
    <property type="evidence" value="ECO:0007669"/>
    <property type="project" value="UniProtKB-SubCell"/>
</dbReference>
<dbReference type="InterPro" id="IPR005467">
    <property type="entry name" value="His_kinase_dom"/>
</dbReference>
<dbReference type="CDD" id="cd00082">
    <property type="entry name" value="HisKA"/>
    <property type="match status" value="1"/>
</dbReference>
<dbReference type="GO" id="GO:0000155">
    <property type="term" value="F:phosphorelay sensor kinase activity"/>
    <property type="evidence" value="ECO:0007669"/>
    <property type="project" value="InterPro"/>
</dbReference>
<dbReference type="OrthoDB" id="921707at2"/>
<evidence type="ECO:0000313" key="13">
    <source>
        <dbReference type="EMBL" id="TKC12575.1"/>
    </source>
</evidence>
<dbReference type="PRINTS" id="PR00344">
    <property type="entry name" value="BCTRLSENSOR"/>
</dbReference>
<dbReference type="InterPro" id="IPR050351">
    <property type="entry name" value="BphY/WalK/GraS-like"/>
</dbReference>
<dbReference type="PANTHER" id="PTHR45453">
    <property type="entry name" value="PHOSPHATE REGULON SENSOR PROTEIN PHOR"/>
    <property type="match status" value="1"/>
</dbReference>
<comment type="subcellular location">
    <subcellularLocation>
        <location evidence="2">Cell membrane</location>
        <topology evidence="2">Multi-pass membrane protein</topology>
    </subcellularLocation>
</comment>
<keyword evidence="5" id="KW-0597">Phosphoprotein</keyword>
<dbReference type="SUPFAM" id="SSF47384">
    <property type="entry name" value="Homodimeric domain of signal transducing histidine kinase"/>
    <property type="match status" value="1"/>
</dbReference>